<name>A0A812LIE7_9DINO</name>
<feature type="compositionally biased region" description="Basic and acidic residues" evidence="1">
    <location>
        <begin position="539"/>
        <end position="553"/>
    </location>
</feature>
<reference evidence="3" key="1">
    <citation type="submission" date="2021-02" db="EMBL/GenBank/DDBJ databases">
        <authorList>
            <person name="Dougan E. K."/>
            <person name="Rhodes N."/>
            <person name="Thang M."/>
            <person name="Chan C."/>
        </authorList>
    </citation>
    <scope>NUCLEOTIDE SEQUENCE</scope>
</reference>
<evidence type="ECO:0000313" key="4">
    <source>
        <dbReference type="Proteomes" id="UP000604046"/>
    </source>
</evidence>
<evidence type="ECO:0000313" key="3">
    <source>
        <dbReference type="EMBL" id="CAE7246695.1"/>
    </source>
</evidence>
<gene>
    <name evidence="3" type="ORF">SNAT2548_LOCUS11751</name>
</gene>
<feature type="transmembrane region" description="Helical" evidence="2">
    <location>
        <begin position="160"/>
        <end position="180"/>
    </location>
</feature>
<feature type="region of interest" description="Disordered" evidence="1">
    <location>
        <begin position="378"/>
        <end position="399"/>
    </location>
</feature>
<keyword evidence="2" id="KW-0812">Transmembrane</keyword>
<proteinExistence type="predicted"/>
<dbReference type="OrthoDB" id="421359at2759"/>
<keyword evidence="4" id="KW-1185">Reference proteome</keyword>
<feature type="transmembrane region" description="Helical" evidence="2">
    <location>
        <begin position="133"/>
        <end position="154"/>
    </location>
</feature>
<organism evidence="3 4">
    <name type="scientific">Symbiodinium natans</name>
    <dbReference type="NCBI Taxonomy" id="878477"/>
    <lineage>
        <taxon>Eukaryota</taxon>
        <taxon>Sar</taxon>
        <taxon>Alveolata</taxon>
        <taxon>Dinophyceae</taxon>
        <taxon>Suessiales</taxon>
        <taxon>Symbiodiniaceae</taxon>
        <taxon>Symbiodinium</taxon>
    </lineage>
</organism>
<dbReference type="AlphaFoldDB" id="A0A812LIE7"/>
<evidence type="ECO:0000256" key="1">
    <source>
        <dbReference type="SAM" id="MobiDB-lite"/>
    </source>
</evidence>
<feature type="transmembrane region" description="Helical" evidence="2">
    <location>
        <begin position="187"/>
        <end position="205"/>
    </location>
</feature>
<protein>
    <submittedName>
        <fullName evidence="3">Uncharacterized protein</fullName>
    </submittedName>
</protein>
<dbReference type="EMBL" id="CAJNDS010001090">
    <property type="protein sequence ID" value="CAE7246695.1"/>
    <property type="molecule type" value="Genomic_DNA"/>
</dbReference>
<dbReference type="Proteomes" id="UP000604046">
    <property type="component" value="Unassembled WGS sequence"/>
</dbReference>
<feature type="region of interest" description="Disordered" evidence="1">
    <location>
        <begin position="539"/>
        <end position="562"/>
    </location>
</feature>
<feature type="transmembrane region" description="Helical" evidence="2">
    <location>
        <begin position="76"/>
        <end position="95"/>
    </location>
</feature>
<comment type="caution">
    <text evidence="3">The sequence shown here is derived from an EMBL/GenBank/DDBJ whole genome shotgun (WGS) entry which is preliminary data.</text>
</comment>
<accession>A0A812LIE7</accession>
<keyword evidence="2" id="KW-0472">Membrane</keyword>
<evidence type="ECO:0000256" key="2">
    <source>
        <dbReference type="SAM" id="Phobius"/>
    </source>
</evidence>
<keyword evidence="2" id="KW-1133">Transmembrane helix</keyword>
<sequence length="562" mass="62096">MDWAHMVPSKSDGLLLLLGSTALAFHFRTSWEDLVRELLQVLHKAAAYEESPLSESEAARVEEELVQVRLQMFMKLAHVLHHFSFLTMLVGLADFLRGPSWFSACFLSLAVLTYLIYQLVVSGRVAVKHDATLKLLCVVLNSIVLSALLATTIFVEKDSVAFLARFGLCQGAQILLGVVFAQRRTGALALCYAAAFTMSTVAVLGQEVLSSKFLLEQAFQAAIAICLPSFVEAAIRDRIVASCRSKDSDSLIYGFRQMLKGICDGELLLDSGYRVCGSADCLQRLLVTKEDFVGRALQDLIDGKDDIENFEKFVAAAEVIADSPEAAPRCLRVPLKAPCGRIVSVDVCHVPLPQLYGQKSLHHLLSLTEDMDARKEPEAVPVPPVTSDLPQEVQRPESVRSAASSDTCIEFYEELAEMTLIVNGSTELLDIEEAHLRFERQTHQAKFSMGMPSLKRFARPLDWHGIDVALRRYARQVSRGGAATEKVLAGVKLGVPGEPRKQLLARHATLSSPFVRTAPDEPVYLSLHLQDFRGERLREPEQRLEGVEEDRSPQAHASAAQM</sequence>
<feature type="transmembrane region" description="Helical" evidence="2">
    <location>
        <begin position="101"/>
        <end position="121"/>
    </location>
</feature>